<dbReference type="Gene3D" id="1.25.40.290">
    <property type="entry name" value="ARM repeat domains"/>
    <property type="match status" value="1"/>
</dbReference>
<dbReference type="InterPro" id="IPR014825">
    <property type="entry name" value="DNA_alkylation"/>
</dbReference>
<dbReference type="PANTHER" id="PTHR34070">
    <property type="entry name" value="ARMADILLO-TYPE FOLD"/>
    <property type="match status" value="1"/>
</dbReference>
<organism evidence="1 2">
    <name type="scientific">Paucilactobacillus wasatchensis</name>
    <dbReference type="NCBI Taxonomy" id="1335616"/>
    <lineage>
        <taxon>Bacteria</taxon>
        <taxon>Bacillati</taxon>
        <taxon>Bacillota</taxon>
        <taxon>Bacilli</taxon>
        <taxon>Lactobacillales</taxon>
        <taxon>Lactobacillaceae</taxon>
        <taxon>Paucilactobacillus</taxon>
    </lineage>
</organism>
<name>A0A0D0Y2Z5_9LACO</name>
<keyword evidence="2" id="KW-1185">Reference proteome</keyword>
<protein>
    <submittedName>
        <fullName evidence="1">DNA alkylation repair enzyme</fullName>
    </submittedName>
</protein>
<dbReference type="Pfam" id="PF08713">
    <property type="entry name" value="DNA_alkylation"/>
    <property type="match status" value="1"/>
</dbReference>
<dbReference type="CDD" id="cd07064">
    <property type="entry name" value="AlkD_like_1"/>
    <property type="match status" value="1"/>
</dbReference>
<comment type="caution">
    <text evidence="1">The sequence shown here is derived from an EMBL/GenBank/DDBJ whole genome shotgun (WGS) entry which is preliminary data.</text>
</comment>
<dbReference type="InterPro" id="IPR016024">
    <property type="entry name" value="ARM-type_fold"/>
</dbReference>
<evidence type="ECO:0000313" key="2">
    <source>
        <dbReference type="Proteomes" id="UP000032279"/>
    </source>
</evidence>
<gene>
    <name evidence="1" type="ORF">WDC_1829</name>
</gene>
<dbReference type="PANTHER" id="PTHR34070:SF1">
    <property type="entry name" value="DNA ALKYLATION REPAIR PROTEIN"/>
    <property type="match status" value="1"/>
</dbReference>
<dbReference type="AlphaFoldDB" id="A0A0D0Y2Z5"/>
<dbReference type="Gene3D" id="1.20.1660.10">
    <property type="entry name" value="Hypothetical protein (EF3068)"/>
    <property type="match status" value="1"/>
</dbReference>
<dbReference type="PATRIC" id="fig|1335616.4.peg.1841"/>
<sequence>MEIKQLNFTFVGNPDNAVAMAAYMKNKFEFLGLKSGDRKEQSKLFVKKSRQVNIATLQAWIEELYQRTEREYHYLAIDLAEKNVKRWTFADIVTFKQFITQKSWWDSVDHWTSVFGQYIKLHPEQKEKIFTLFFKSSNMWERRVAITLQLKEKDQVDTGMLTAAILFDQFTDEFFIQKAIGWALRQYSKFNPGWVLQFLNEHQLSNLADREGSKYL</sequence>
<reference evidence="1 2" key="1">
    <citation type="submission" date="2013-08" db="EMBL/GenBank/DDBJ databases">
        <title>Lactobacillus wasatchii sp. WDC04, a late gas producing bacteria isolated from aged chedder cheese.</title>
        <authorList>
            <person name="Oberg C.J."/>
            <person name="Culumber M."/>
            <person name="McMahon D.J."/>
            <person name="Broadbent J.R."/>
            <person name="Oberg T.S."/>
            <person name="Ortaki F."/>
        </authorList>
    </citation>
    <scope>NUCLEOTIDE SEQUENCE [LARGE SCALE GENOMIC DNA]</scope>
    <source>
        <strain evidence="1 2">WDC04</strain>
    </source>
</reference>
<dbReference type="SUPFAM" id="SSF48371">
    <property type="entry name" value="ARM repeat"/>
    <property type="match status" value="1"/>
</dbReference>
<proteinExistence type="predicted"/>
<accession>A0A0D0Y2Z5</accession>
<dbReference type="EMBL" id="AWTT01000072">
    <property type="protein sequence ID" value="KIS02603.1"/>
    <property type="molecule type" value="Genomic_DNA"/>
</dbReference>
<evidence type="ECO:0000313" key="1">
    <source>
        <dbReference type="EMBL" id="KIS02603.1"/>
    </source>
</evidence>
<dbReference type="Proteomes" id="UP000032279">
    <property type="component" value="Unassembled WGS sequence"/>
</dbReference>